<dbReference type="Proteomes" id="UP001260715">
    <property type="component" value="Unassembled WGS sequence"/>
</dbReference>
<comment type="caution">
    <text evidence="6">The sequence shown here is derived from an EMBL/GenBank/DDBJ whole genome shotgun (WGS) entry which is preliminary data.</text>
</comment>
<name>A0ABU1PIH1_9BURK</name>
<dbReference type="InterPro" id="IPR016032">
    <property type="entry name" value="Sig_transdc_resp-reg_C-effctor"/>
</dbReference>
<keyword evidence="7" id="KW-1185">Reference proteome</keyword>
<dbReference type="Gene3D" id="3.40.50.2300">
    <property type="match status" value="1"/>
</dbReference>
<dbReference type="PANTHER" id="PTHR43214">
    <property type="entry name" value="TWO-COMPONENT RESPONSE REGULATOR"/>
    <property type="match status" value="1"/>
</dbReference>
<dbReference type="InterPro" id="IPR011006">
    <property type="entry name" value="CheY-like_superfamily"/>
</dbReference>
<dbReference type="SMART" id="SM00421">
    <property type="entry name" value="HTH_LUXR"/>
    <property type="match status" value="1"/>
</dbReference>
<dbReference type="CDD" id="cd06170">
    <property type="entry name" value="LuxR_C_like"/>
    <property type="match status" value="1"/>
</dbReference>
<feature type="domain" description="Response regulatory" evidence="5">
    <location>
        <begin position="8"/>
        <end position="129"/>
    </location>
</feature>
<evidence type="ECO:0000313" key="6">
    <source>
        <dbReference type="EMBL" id="MDR6585570.1"/>
    </source>
</evidence>
<dbReference type="PRINTS" id="PR00038">
    <property type="entry name" value="HTHLUXR"/>
</dbReference>
<dbReference type="RefSeq" id="WP_102661419.1">
    <property type="nucleotide sequence ID" value="NZ_JAVDSJ010000005.1"/>
</dbReference>
<dbReference type="Pfam" id="PF00196">
    <property type="entry name" value="GerE"/>
    <property type="match status" value="1"/>
</dbReference>
<accession>A0ABU1PIH1</accession>
<dbReference type="InterPro" id="IPR039420">
    <property type="entry name" value="WalR-like"/>
</dbReference>
<dbReference type="Gene3D" id="1.10.10.10">
    <property type="entry name" value="Winged helix-like DNA-binding domain superfamily/Winged helix DNA-binding domain"/>
    <property type="match status" value="1"/>
</dbReference>
<dbReference type="SMART" id="SM00448">
    <property type="entry name" value="REC"/>
    <property type="match status" value="1"/>
</dbReference>
<evidence type="ECO:0000256" key="1">
    <source>
        <dbReference type="ARBA" id="ARBA00022553"/>
    </source>
</evidence>
<evidence type="ECO:0000256" key="3">
    <source>
        <dbReference type="PROSITE-ProRule" id="PRU00169"/>
    </source>
</evidence>
<dbReference type="SUPFAM" id="SSF46894">
    <property type="entry name" value="C-terminal effector domain of the bipartite response regulators"/>
    <property type="match status" value="1"/>
</dbReference>
<dbReference type="InterPro" id="IPR000792">
    <property type="entry name" value="Tscrpt_reg_LuxR_C"/>
</dbReference>
<dbReference type="CDD" id="cd17535">
    <property type="entry name" value="REC_NarL-like"/>
    <property type="match status" value="1"/>
</dbReference>
<dbReference type="InterPro" id="IPR036388">
    <property type="entry name" value="WH-like_DNA-bd_sf"/>
</dbReference>
<evidence type="ECO:0000259" key="4">
    <source>
        <dbReference type="PROSITE" id="PS50043"/>
    </source>
</evidence>
<organism evidence="6 7">
    <name type="scientific">Herbaspirillum frisingense</name>
    <dbReference type="NCBI Taxonomy" id="92645"/>
    <lineage>
        <taxon>Bacteria</taxon>
        <taxon>Pseudomonadati</taxon>
        <taxon>Pseudomonadota</taxon>
        <taxon>Betaproteobacteria</taxon>
        <taxon>Burkholderiales</taxon>
        <taxon>Oxalobacteraceae</taxon>
        <taxon>Herbaspirillum</taxon>
    </lineage>
</organism>
<dbReference type="PROSITE" id="PS50043">
    <property type="entry name" value="HTH_LUXR_2"/>
    <property type="match status" value="1"/>
</dbReference>
<evidence type="ECO:0000313" key="7">
    <source>
        <dbReference type="Proteomes" id="UP001260715"/>
    </source>
</evidence>
<reference evidence="6 7" key="1">
    <citation type="submission" date="2023-07" db="EMBL/GenBank/DDBJ databases">
        <title>Sorghum-associated microbial communities from plants grown in Nebraska, USA.</title>
        <authorList>
            <person name="Schachtman D."/>
        </authorList>
    </citation>
    <scope>NUCLEOTIDE SEQUENCE [LARGE SCALE GENOMIC DNA]</scope>
    <source>
        <strain evidence="6 7">596</strain>
    </source>
</reference>
<dbReference type="Pfam" id="PF00072">
    <property type="entry name" value="Response_reg"/>
    <property type="match status" value="1"/>
</dbReference>
<protein>
    <submittedName>
        <fullName evidence="6">Two-component system capsular synthesis response regulator RcsB</fullName>
    </submittedName>
</protein>
<evidence type="ECO:0000256" key="2">
    <source>
        <dbReference type="ARBA" id="ARBA00023125"/>
    </source>
</evidence>
<dbReference type="InterPro" id="IPR001789">
    <property type="entry name" value="Sig_transdc_resp-reg_receiver"/>
</dbReference>
<sequence length="221" mass="24519">MNLKKILHVAIADDHPIVLGALRSELARLPEIRIDLEVDTGEALLAALKRAPCEIVITDFAMPADDSDDADGFALVKRIKNEHPSTKLIVYTAMNNGAVIRRLYRMGVFAVINKREKTDELINACLATQSSKQLYFPVSLRGELEMSWAQGEGFGLVRELTQSELEVVRLFVEGQSLGEICERLSRTPSTISTHKNNAMRKLGLSTDADLIKYAYSTGMIN</sequence>
<feature type="domain" description="HTH luxR-type" evidence="4">
    <location>
        <begin position="153"/>
        <end position="218"/>
    </location>
</feature>
<evidence type="ECO:0000259" key="5">
    <source>
        <dbReference type="PROSITE" id="PS50110"/>
    </source>
</evidence>
<gene>
    <name evidence="6" type="ORF">J2W50_003788</name>
</gene>
<dbReference type="PROSITE" id="PS50110">
    <property type="entry name" value="RESPONSE_REGULATORY"/>
    <property type="match status" value="1"/>
</dbReference>
<dbReference type="EMBL" id="JAVDSJ010000005">
    <property type="protein sequence ID" value="MDR6585570.1"/>
    <property type="molecule type" value="Genomic_DNA"/>
</dbReference>
<feature type="modified residue" description="4-aspartylphosphate" evidence="3">
    <location>
        <position position="59"/>
    </location>
</feature>
<dbReference type="InterPro" id="IPR058245">
    <property type="entry name" value="NreC/VraR/RcsB-like_REC"/>
</dbReference>
<dbReference type="PANTHER" id="PTHR43214:SF17">
    <property type="entry name" value="TRANSCRIPTIONAL REGULATORY PROTEIN RCSB"/>
    <property type="match status" value="1"/>
</dbReference>
<keyword evidence="1 3" id="KW-0597">Phosphoprotein</keyword>
<dbReference type="SUPFAM" id="SSF52172">
    <property type="entry name" value="CheY-like"/>
    <property type="match status" value="1"/>
</dbReference>
<keyword evidence="2" id="KW-0238">DNA-binding</keyword>
<proteinExistence type="predicted"/>